<keyword evidence="3" id="KW-1185">Reference proteome</keyword>
<evidence type="ECO:0000313" key="3">
    <source>
        <dbReference type="Proteomes" id="UP000438093"/>
    </source>
</evidence>
<dbReference type="Pfam" id="PF01381">
    <property type="entry name" value="HTH_3"/>
    <property type="match status" value="1"/>
</dbReference>
<protein>
    <submittedName>
        <fullName evidence="2">Helix-turn-helix domain-containing protein</fullName>
    </submittedName>
</protein>
<organism evidence="2 3">
    <name type="scientific">Eggerthella guodeyinii</name>
    <dbReference type="NCBI Taxonomy" id="2690837"/>
    <lineage>
        <taxon>Bacteria</taxon>
        <taxon>Bacillati</taxon>
        <taxon>Actinomycetota</taxon>
        <taxon>Coriobacteriia</taxon>
        <taxon>Eggerthellales</taxon>
        <taxon>Eggerthellaceae</taxon>
        <taxon>Eggerthella</taxon>
    </lineage>
</organism>
<dbReference type="AlphaFoldDB" id="A0A6N7RRX6"/>
<dbReference type="Proteomes" id="UP000438093">
    <property type="component" value="Unassembled WGS sequence"/>
</dbReference>
<sequence length="76" mass="8396">MGESSRIKIGSRIRSLRIGQGIPLGTFALMVGIERSYLGKIEAGKINTSLDKLEKIAQGLGYADLFEFFGSFEKKR</sequence>
<reference evidence="3" key="1">
    <citation type="submission" date="2019-08" db="EMBL/GenBank/DDBJ databases">
        <title>Arthrobacter sp. nov., isolated from plateau pika and Tibetan wild ass.</title>
        <authorList>
            <person name="Ge Y."/>
        </authorList>
    </citation>
    <scope>NUCLEOTIDE SEQUENCE [LARGE SCALE GENOMIC DNA]</scope>
    <source>
        <strain evidence="3">HF-4214</strain>
    </source>
</reference>
<dbReference type="InterPro" id="IPR001387">
    <property type="entry name" value="Cro/C1-type_HTH"/>
</dbReference>
<proteinExistence type="predicted"/>
<name>A0A6N7RRX6_9ACTN</name>
<dbReference type="SMART" id="SM00530">
    <property type="entry name" value="HTH_XRE"/>
    <property type="match status" value="1"/>
</dbReference>
<gene>
    <name evidence="2" type="ORF">GJG86_15855</name>
</gene>
<evidence type="ECO:0000259" key="1">
    <source>
        <dbReference type="PROSITE" id="PS50943"/>
    </source>
</evidence>
<dbReference type="RefSeq" id="WP_154334810.1">
    <property type="nucleotide sequence ID" value="NZ_VTFY01000018.1"/>
</dbReference>
<dbReference type="InterPro" id="IPR010982">
    <property type="entry name" value="Lambda_DNA-bd_dom_sf"/>
</dbReference>
<dbReference type="GO" id="GO:0003677">
    <property type="term" value="F:DNA binding"/>
    <property type="evidence" value="ECO:0007669"/>
    <property type="project" value="InterPro"/>
</dbReference>
<dbReference type="EMBL" id="VTFY01000018">
    <property type="protein sequence ID" value="MRX83954.1"/>
    <property type="molecule type" value="Genomic_DNA"/>
</dbReference>
<feature type="domain" description="HTH cro/C1-type" evidence="1">
    <location>
        <begin position="13"/>
        <end position="66"/>
    </location>
</feature>
<evidence type="ECO:0000313" key="2">
    <source>
        <dbReference type="EMBL" id="MRX83954.1"/>
    </source>
</evidence>
<dbReference type="Gene3D" id="1.10.260.40">
    <property type="entry name" value="lambda repressor-like DNA-binding domains"/>
    <property type="match status" value="1"/>
</dbReference>
<accession>A0A6N7RRX6</accession>
<dbReference type="SUPFAM" id="SSF47413">
    <property type="entry name" value="lambda repressor-like DNA-binding domains"/>
    <property type="match status" value="1"/>
</dbReference>
<comment type="caution">
    <text evidence="2">The sequence shown here is derived from an EMBL/GenBank/DDBJ whole genome shotgun (WGS) entry which is preliminary data.</text>
</comment>
<dbReference type="PROSITE" id="PS50943">
    <property type="entry name" value="HTH_CROC1"/>
    <property type="match status" value="1"/>
</dbReference>
<dbReference type="CDD" id="cd00093">
    <property type="entry name" value="HTH_XRE"/>
    <property type="match status" value="1"/>
</dbReference>